<proteinExistence type="predicted"/>
<dbReference type="Proteomes" id="UP001497680">
    <property type="component" value="Unassembled WGS sequence"/>
</dbReference>
<evidence type="ECO:0000313" key="1">
    <source>
        <dbReference type="EMBL" id="KAI6092019.1"/>
    </source>
</evidence>
<evidence type="ECO:0000313" key="2">
    <source>
        <dbReference type="Proteomes" id="UP001497680"/>
    </source>
</evidence>
<protein>
    <submittedName>
        <fullName evidence="1">Afadin and alpha-actinin-binding-domain-containing protein</fullName>
    </submittedName>
</protein>
<organism evidence="1 2">
    <name type="scientific">Hypoxylon rubiginosum</name>
    <dbReference type="NCBI Taxonomy" id="110542"/>
    <lineage>
        <taxon>Eukaryota</taxon>
        <taxon>Fungi</taxon>
        <taxon>Dikarya</taxon>
        <taxon>Ascomycota</taxon>
        <taxon>Pezizomycotina</taxon>
        <taxon>Sordariomycetes</taxon>
        <taxon>Xylariomycetidae</taxon>
        <taxon>Xylariales</taxon>
        <taxon>Hypoxylaceae</taxon>
        <taxon>Hypoxylon</taxon>
    </lineage>
</organism>
<accession>A0ACC0DGX6</accession>
<keyword evidence="2" id="KW-1185">Reference proteome</keyword>
<dbReference type="EMBL" id="MU394284">
    <property type="protein sequence ID" value="KAI6092019.1"/>
    <property type="molecule type" value="Genomic_DNA"/>
</dbReference>
<comment type="caution">
    <text evidence="1">The sequence shown here is derived from an EMBL/GenBank/DDBJ whole genome shotgun (WGS) entry which is preliminary data.</text>
</comment>
<gene>
    <name evidence="1" type="ORF">F4821DRAFT_155186</name>
</gene>
<name>A0ACC0DGX6_9PEZI</name>
<reference evidence="1 2" key="1">
    <citation type="journal article" date="2022" name="New Phytol.">
        <title>Ecological generalism drives hyperdiversity of secondary metabolite gene clusters in xylarialean endophytes.</title>
        <authorList>
            <person name="Franco M.E.E."/>
            <person name="Wisecaver J.H."/>
            <person name="Arnold A.E."/>
            <person name="Ju Y.M."/>
            <person name="Slot J.C."/>
            <person name="Ahrendt S."/>
            <person name="Moore L.P."/>
            <person name="Eastman K.E."/>
            <person name="Scott K."/>
            <person name="Konkel Z."/>
            <person name="Mondo S.J."/>
            <person name="Kuo A."/>
            <person name="Hayes R.D."/>
            <person name="Haridas S."/>
            <person name="Andreopoulos B."/>
            <person name="Riley R."/>
            <person name="LaButti K."/>
            <person name="Pangilinan J."/>
            <person name="Lipzen A."/>
            <person name="Amirebrahimi M."/>
            <person name="Yan J."/>
            <person name="Adam C."/>
            <person name="Keymanesh K."/>
            <person name="Ng V."/>
            <person name="Louie K."/>
            <person name="Northen T."/>
            <person name="Drula E."/>
            <person name="Henrissat B."/>
            <person name="Hsieh H.M."/>
            <person name="Youens-Clark K."/>
            <person name="Lutzoni F."/>
            <person name="Miadlikowska J."/>
            <person name="Eastwood D.C."/>
            <person name="Hamelin R.C."/>
            <person name="Grigoriev I.V."/>
            <person name="U'Ren J.M."/>
        </authorList>
    </citation>
    <scope>NUCLEOTIDE SEQUENCE [LARGE SCALE GENOMIC DNA]</scope>
    <source>
        <strain evidence="1 2">ER1909</strain>
    </source>
</reference>
<sequence length="911" mass="100067">MVDPDNLRTASLYINNQLLSRGLLRDGHNIDFADPEGGSDGLQGTMGKVMGVINDLILRRDRDAENRESLSTTLRTLRADSQRQTTEFARQTEKLADIQRKLDISEAAERALRTQLKTAEQNNHRLKDEAVKTKTLLAQARAACANEIRKRDRQIDSLKKAITDASRVRGGNRSRDVLSISVTGEVGGDERGLPAGATQDEGYSLRLETNEFLTQLARGLSEENEGLLALLRRTVDALREMGGLERGAESVNGGQDNHHPDSGNGDVVVVVPQKSADELAAELEAIMEHLRTILTNPSFVPIEEVEMREEAINRLRAGLETMESRWKDAVHMIDGWRKRVASSGKSVDIEDLQMGLRLSPVRVRGVEETSDVVPIPMRLSGIQEEEEEEQEEDDEYQAMESYEQEELEPEPERPRSPSPVESLHLVPAPGYEVEENDDLDSDSSSIFQDDDIDIDELDTEEPNVQVLQESTYSTSMDSPPLPVPPKISPLKDSYSSGNRGVAVHDHDEYAYRKQRPGDFTTIMEENTRELEAEEERPPTPPPHVIRLNSSPKQQKTGQSKRSPQWQDQNRPSSTASYDSPLFGRSGERPSQIDPSRKLFSKPVSGPGQQVQTKSQPEPGSKTQALKSRRPQSSRESPDPLASDIKRPGSSPTVLSSPHPTSSSSRGQAPVSAAQPRPTSSSSLKQNTSTTSSQQPSIPRPRSPIRTANQMAAVTGSSRLPRPNTSNNPPPQSPLTMATIAAKLAASEREADAARVRAKLRAVRNGRRGPNTTTTLLAPTTASSGSPLEDRKAAAVEAKTKASRRDEDLYASVDPVKKDLPQAPQDPVPAEAQVTAEANGEAADELARSVGREPEPEPEQQQPHDGLKNVAKRRRDRGERRTSKVASRRRSTLSPWELETLIQGNGAGSPAK</sequence>